<feature type="modified residue" description="4-aspartylphosphate" evidence="2">
    <location>
        <position position="50"/>
    </location>
</feature>
<evidence type="ECO:0000313" key="4">
    <source>
        <dbReference type="EMBL" id="GAA4339012.1"/>
    </source>
</evidence>
<dbReference type="Proteomes" id="UP001501725">
    <property type="component" value="Unassembled WGS sequence"/>
</dbReference>
<feature type="domain" description="Response regulatory" evidence="3">
    <location>
        <begin position="1"/>
        <end position="117"/>
    </location>
</feature>
<comment type="caution">
    <text evidence="4">The sequence shown here is derived from an EMBL/GenBank/DDBJ whole genome shotgun (WGS) entry which is preliminary data.</text>
</comment>
<dbReference type="InterPro" id="IPR001789">
    <property type="entry name" value="Sig_transdc_resp-reg_receiver"/>
</dbReference>
<keyword evidence="1 2" id="KW-0597">Phosphoprotein</keyword>
<dbReference type="PANTHER" id="PTHR44591:SF3">
    <property type="entry name" value="RESPONSE REGULATORY DOMAIN-CONTAINING PROTEIN"/>
    <property type="match status" value="1"/>
</dbReference>
<dbReference type="InterPro" id="IPR011006">
    <property type="entry name" value="CheY-like_superfamily"/>
</dbReference>
<organism evidence="4 5">
    <name type="scientific">Flaviaesturariibacter amylovorans</name>
    <dbReference type="NCBI Taxonomy" id="1084520"/>
    <lineage>
        <taxon>Bacteria</taxon>
        <taxon>Pseudomonadati</taxon>
        <taxon>Bacteroidota</taxon>
        <taxon>Chitinophagia</taxon>
        <taxon>Chitinophagales</taxon>
        <taxon>Chitinophagaceae</taxon>
        <taxon>Flaviaestuariibacter</taxon>
    </lineage>
</organism>
<dbReference type="EMBL" id="BAABGY010000011">
    <property type="protein sequence ID" value="GAA4339012.1"/>
    <property type="molecule type" value="Genomic_DNA"/>
</dbReference>
<evidence type="ECO:0000256" key="2">
    <source>
        <dbReference type="PROSITE-ProRule" id="PRU00169"/>
    </source>
</evidence>
<sequence>MLVDDDTDACLLFERALRKVSPQIWFTALHSGEALSDHLPQSLPELLFLDLTLPGKSGLDCLSELRRHPRFEKMRIVVYSASVRMSDISEAYARGADLFIVKPFSQSHLVNALEHVLRMDWKESLRNRYFINNQFVPFTAVSGAAVA</sequence>
<dbReference type="PANTHER" id="PTHR44591">
    <property type="entry name" value="STRESS RESPONSE REGULATOR PROTEIN 1"/>
    <property type="match status" value="1"/>
</dbReference>
<dbReference type="InterPro" id="IPR050595">
    <property type="entry name" value="Bact_response_regulator"/>
</dbReference>
<keyword evidence="5" id="KW-1185">Reference proteome</keyword>
<evidence type="ECO:0000313" key="5">
    <source>
        <dbReference type="Proteomes" id="UP001501725"/>
    </source>
</evidence>
<name>A0ABP8HGX6_9BACT</name>
<evidence type="ECO:0000259" key="3">
    <source>
        <dbReference type="PROSITE" id="PS50110"/>
    </source>
</evidence>
<protein>
    <recommendedName>
        <fullName evidence="3">Response regulatory domain-containing protein</fullName>
    </recommendedName>
</protein>
<proteinExistence type="predicted"/>
<accession>A0ABP8HGX6</accession>
<evidence type="ECO:0000256" key="1">
    <source>
        <dbReference type="ARBA" id="ARBA00022553"/>
    </source>
</evidence>
<dbReference type="Gene3D" id="3.40.50.2300">
    <property type="match status" value="1"/>
</dbReference>
<gene>
    <name evidence="4" type="ORF">GCM10023184_35850</name>
</gene>
<dbReference type="SUPFAM" id="SSF52172">
    <property type="entry name" value="CheY-like"/>
    <property type="match status" value="1"/>
</dbReference>
<dbReference type="PROSITE" id="PS50110">
    <property type="entry name" value="RESPONSE_REGULATORY"/>
    <property type="match status" value="1"/>
</dbReference>
<dbReference type="SMART" id="SM00448">
    <property type="entry name" value="REC"/>
    <property type="match status" value="1"/>
</dbReference>
<dbReference type="Pfam" id="PF00072">
    <property type="entry name" value="Response_reg"/>
    <property type="match status" value="1"/>
</dbReference>
<reference evidence="5" key="1">
    <citation type="journal article" date="2019" name="Int. J. Syst. Evol. Microbiol.">
        <title>The Global Catalogue of Microorganisms (GCM) 10K type strain sequencing project: providing services to taxonomists for standard genome sequencing and annotation.</title>
        <authorList>
            <consortium name="The Broad Institute Genomics Platform"/>
            <consortium name="The Broad Institute Genome Sequencing Center for Infectious Disease"/>
            <person name="Wu L."/>
            <person name="Ma J."/>
        </authorList>
    </citation>
    <scope>NUCLEOTIDE SEQUENCE [LARGE SCALE GENOMIC DNA]</scope>
    <source>
        <strain evidence="5">JCM 17919</strain>
    </source>
</reference>